<dbReference type="AlphaFoldDB" id="A0AAN8NRT3"/>
<gene>
    <name evidence="5" type="ORF">RUM43_012529</name>
</gene>
<sequence length="696" mass="78043">MLNLIGYGRAGMTQVRKFAVAVVFALTWRFSCGDSSIATSSSLRVTLPQGYVTGVSLYTDSSTRVNAYLGLPYALPPIGDLRFAPPERHPGWNRTLFAGHFRPDCLQLHSPYSEPEPDTTNEDCLYLNVFVPEGALLYRNYPVVVFLHGIDYVVGSPLIINAEELAKEGVIVVTLSYRLNVFGFLSFEDEYARGNLGLLDQYMALLWVRDNIEYFGGSSSNITLMGHGSGASSVLVHMTSPRTQDLFQRAILMSGSLLSPWLRSHPRSGSSHPVLSTSKAIARSLGCYGESYVGQKSASVLACLRQKGSDEILKAFQSAYQNGNWSNALGPISDNFLLPGNQYLPMDPTEAILLGKYHKMPLMTGTTVNEGTVTLHNWRDLINQNEESVEHFIQTTAIGNVLDKYHLTEPEMRSLVTWKYLKRVSKNKKPQLQLLQLYNEAMYLAPFWRQTEILSRHSQGTPMFVYVFTHPSPDYLGNYGQLLNLTASAHGSDLVFLFGPSLFEKVTGRRFTVSEERLNAKMKRLFAYFIRLGNASPPSYGYNLWSPYNTREQNYLKLYVDPETGRNLEKLTGNPHKDASSFWNWLLPSVDDISVKRMKKMEELLGLAGASNVSRGSGGCKRSRSGTPPVLPYIHQGFLPLRCLQLIQKRHVYHAGLFNSPSCYARSESSVPQTTNERERSMHFMTIKIRDPSAVV</sequence>
<dbReference type="InterPro" id="IPR029058">
    <property type="entry name" value="AB_hydrolase_fold"/>
</dbReference>
<dbReference type="Pfam" id="PF00135">
    <property type="entry name" value="COesterase"/>
    <property type="match status" value="1"/>
</dbReference>
<accession>A0AAN8NRT3</accession>
<dbReference type="SUPFAM" id="SSF53474">
    <property type="entry name" value="alpha/beta-Hydrolases"/>
    <property type="match status" value="1"/>
</dbReference>
<dbReference type="Proteomes" id="UP001372834">
    <property type="component" value="Unassembled WGS sequence"/>
</dbReference>
<evidence type="ECO:0000313" key="6">
    <source>
        <dbReference type="Proteomes" id="UP001372834"/>
    </source>
</evidence>
<keyword evidence="3" id="KW-0325">Glycoprotein</keyword>
<keyword evidence="2" id="KW-0732">Signal</keyword>
<evidence type="ECO:0000256" key="2">
    <source>
        <dbReference type="ARBA" id="ARBA00022729"/>
    </source>
</evidence>
<name>A0AAN8NRT3_POLSC</name>
<dbReference type="Gene3D" id="3.40.50.1820">
    <property type="entry name" value="alpha/beta hydrolase"/>
    <property type="match status" value="1"/>
</dbReference>
<evidence type="ECO:0000256" key="1">
    <source>
        <dbReference type="ARBA" id="ARBA00005964"/>
    </source>
</evidence>
<dbReference type="InterPro" id="IPR019819">
    <property type="entry name" value="Carboxylesterase_B_CS"/>
</dbReference>
<dbReference type="InterPro" id="IPR002018">
    <property type="entry name" value="CarbesteraseB"/>
</dbReference>
<organism evidence="5 6">
    <name type="scientific">Polyplax serrata</name>
    <name type="common">Common mouse louse</name>
    <dbReference type="NCBI Taxonomy" id="468196"/>
    <lineage>
        <taxon>Eukaryota</taxon>
        <taxon>Metazoa</taxon>
        <taxon>Ecdysozoa</taxon>
        <taxon>Arthropoda</taxon>
        <taxon>Hexapoda</taxon>
        <taxon>Insecta</taxon>
        <taxon>Pterygota</taxon>
        <taxon>Neoptera</taxon>
        <taxon>Paraneoptera</taxon>
        <taxon>Psocodea</taxon>
        <taxon>Troctomorpha</taxon>
        <taxon>Phthiraptera</taxon>
        <taxon>Anoplura</taxon>
        <taxon>Polyplacidae</taxon>
        <taxon>Polyplax</taxon>
    </lineage>
</organism>
<dbReference type="PANTHER" id="PTHR43903">
    <property type="entry name" value="NEUROLIGIN"/>
    <property type="match status" value="1"/>
</dbReference>
<evidence type="ECO:0000259" key="4">
    <source>
        <dbReference type="Pfam" id="PF00135"/>
    </source>
</evidence>
<protein>
    <recommendedName>
        <fullName evidence="4">Carboxylesterase type B domain-containing protein</fullName>
    </recommendedName>
</protein>
<feature type="domain" description="Carboxylesterase type B" evidence="4">
    <location>
        <begin position="43"/>
        <end position="568"/>
    </location>
</feature>
<comment type="caution">
    <text evidence="5">The sequence shown here is derived from an EMBL/GenBank/DDBJ whole genome shotgun (WGS) entry which is preliminary data.</text>
</comment>
<dbReference type="InterPro" id="IPR051093">
    <property type="entry name" value="Neuroligin/BSAL"/>
</dbReference>
<evidence type="ECO:0000256" key="3">
    <source>
        <dbReference type="ARBA" id="ARBA00023180"/>
    </source>
</evidence>
<proteinExistence type="inferred from homology"/>
<dbReference type="EMBL" id="JAWJWE010000040">
    <property type="protein sequence ID" value="KAK6619764.1"/>
    <property type="molecule type" value="Genomic_DNA"/>
</dbReference>
<reference evidence="5 6" key="1">
    <citation type="submission" date="2023-10" db="EMBL/GenBank/DDBJ databases">
        <title>Genomes of two closely related lineages of the louse Polyplax serrata with different host specificities.</title>
        <authorList>
            <person name="Martinu J."/>
            <person name="Tarabai H."/>
            <person name="Stefka J."/>
            <person name="Hypsa V."/>
        </authorList>
    </citation>
    <scope>NUCLEOTIDE SEQUENCE [LARGE SCALE GENOMIC DNA]</scope>
    <source>
        <strain evidence="5">HR10_N</strain>
    </source>
</reference>
<dbReference type="PROSITE" id="PS00941">
    <property type="entry name" value="CARBOXYLESTERASE_B_2"/>
    <property type="match status" value="1"/>
</dbReference>
<comment type="similarity">
    <text evidence="1">Belongs to the type-B carboxylesterase/lipase family.</text>
</comment>
<evidence type="ECO:0000313" key="5">
    <source>
        <dbReference type="EMBL" id="KAK6619764.1"/>
    </source>
</evidence>